<name>A0ABS1IZU4_9FIRM</name>
<evidence type="ECO:0000259" key="1">
    <source>
        <dbReference type="Pfam" id="PF18983"/>
    </source>
</evidence>
<dbReference type="Proteomes" id="UP000604730">
    <property type="component" value="Unassembled WGS sequence"/>
</dbReference>
<comment type="caution">
    <text evidence="3">The sequence shown here is derived from an EMBL/GenBank/DDBJ whole genome shotgun (WGS) entry which is preliminary data.</text>
</comment>
<reference evidence="3 4" key="1">
    <citation type="submission" date="2021-01" db="EMBL/GenBank/DDBJ databases">
        <title>Isolation and description of Catonella massiliensis sp. nov., a novel Catonella species, isolated from a stable periodontitis subject.</title>
        <authorList>
            <person name="Antezack A."/>
            <person name="Boxberger M."/>
            <person name="La Scola B."/>
            <person name="Monnet-Corti V."/>
        </authorList>
    </citation>
    <scope>NUCLEOTIDE SEQUENCE [LARGE SCALE GENOMIC DNA]</scope>
    <source>
        <strain evidence="3 4">Marseille-Q4567</strain>
    </source>
</reference>
<keyword evidence="4" id="KW-1185">Reference proteome</keyword>
<dbReference type="Pfam" id="PF18983">
    <property type="entry name" value="DUF5717"/>
    <property type="match status" value="1"/>
</dbReference>
<gene>
    <name evidence="3" type="ORF">JJN12_06335</name>
</gene>
<dbReference type="EMBL" id="JAEPRJ010000001">
    <property type="protein sequence ID" value="MBK5897409.1"/>
    <property type="molecule type" value="Genomic_DNA"/>
</dbReference>
<dbReference type="Pfam" id="PF18984">
    <property type="entry name" value="DUF5717_N"/>
    <property type="match status" value="1"/>
</dbReference>
<evidence type="ECO:0000313" key="3">
    <source>
        <dbReference type="EMBL" id="MBK5897409.1"/>
    </source>
</evidence>
<accession>A0ABS1IZU4</accession>
<dbReference type="InterPro" id="IPR043774">
    <property type="entry name" value="DUF5717_C"/>
</dbReference>
<evidence type="ECO:0000259" key="2">
    <source>
        <dbReference type="Pfam" id="PF18984"/>
    </source>
</evidence>
<dbReference type="RefSeq" id="WP_208428894.1">
    <property type="nucleotide sequence ID" value="NZ_JAEPRJ010000001.1"/>
</dbReference>
<evidence type="ECO:0000313" key="4">
    <source>
        <dbReference type="Proteomes" id="UP000604730"/>
    </source>
</evidence>
<feature type="domain" description="DUF5717" evidence="2">
    <location>
        <begin position="1"/>
        <end position="875"/>
    </location>
</feature>
<dbReference type="InterPro" id="IPR043775">
    <property type="entry name" value="DUF5717_N"/>
</dbReference>
<sequence length="1200" mass="140916">MEKKIENFAEEKFNFELPEILVLPSALEVSVRTDTGAVGSFKIRYKDELKYGDRKIRGYVTCNDYRFKFDKVTFSDCEVEVKFEFDGRGLAPDHEYSGNIRLITDCGEITVPYFIKTKEEGLVIEGEDIKNIYQFASFAEHNFELAAKIFYSDEFEKYVLKDKEELKLIRRGLLGNKDRYRALEEFFCFTKSKQRVRLTTDRTVYNFHISGLPIKDKLLIRKSNWGYVKADIITEGKFFRINKNEVTNESFEDGEFALEVFIDPRYIRSEKASGRIIFRTFEEDLCIEFNFINTTISPEKSAANRKRFEYTKKLIDEFYAYRMGTSSLKNVTTAARTILYGIGISGRNQEIVDYVNIYLHLINGNEAEAKEELAKLNTNTQIPLFRLIYIYFKYRLAPDDHKDKYRREIEKLINIKGYQAGLYFLIHMDGRYKMNLARRLDFIEQLYNESFQSPFLLMEAWSIYKSQPDYFSKLNSFSIQVVNWAIKHGFFSGKLVTEKFVILANELREFNPLVIKLLEVVYKNWGVEEVVQAICAQLIRKKNMDETDHEWYRVGIKRGIKLTGIYELYMRTMRDDSDEKIELSVYSYFLYDNTLNTAKKALLYSYLIKNKDEADLQDIYREYKEQIYSFASEQIKKGEISSNLATVYKLVFKDYNFLSEHYSYLPSVIFKKKIVCKNANMQFVTIVTRGLMAGSSYKFNDGVAIADVSGEYSTAVVADKEGNLYPAKEYCDSERLINYYDYLNSCYEAGDRSYMELLTIVAENDRFHKQCKHLTEICEQLLASKVVTEEYKYFIRNKLLEYYFEANEGEKLELILNDYDFNQVDGKLADYAANIALIRNVYPLSLQALKIIGLDMVAAGKLSKVISSYIEDEDETRKKENFGIIISSAYRLMLDKKADDEVIIFLRDNYEGGVTELNLIYKELRDRDLLNVEFISRVIQQMLFSESLAVESDKIFEYYEKFGEETLSKAFLSYVSYKWLVRDVRVGKYFEKRIYDEAYKTKSTLFIVSYLKILSEKKFLTDEERDYVTVWVENLAEEGIILPFFKEFKNKCRLPAEIENSNYVVCYADSEDEVAINYRIISSANGGDRSYTVEWMKNVYQGIFVKEFLVFADEVVQYYISIKEKGDDEPKIIMSDELVIKQDVLFEEDLGHSLFSQINMMYVCKDLSDEKTLKEYMRNYVAEKEIIDKLFSLETIDEEF</sequence>
<proteinExistence type="predicted"/>
<organism evidence="3 4">
    <name type="scientific">Catonella massiliensis</name>
    <dbReference type="NCBI Taxonomy" id="2799636"/>
    <lineage>
        <taxon>Bacteria</taxon>
        <taxon>Bacillati</taxon>
        <taxon>Bacillota</taxon>
        <taxon>Clostridia</taxon>
        <taxon>Lachnospirales</taxon>
        <taxon>Lachnospiraceae</taxon>
        <taxon>Catonella</taxon>
    </lineage>
</organism>
<feature type="domain" description="DUF5717" evidence="1">
    <location>
        <begin position="885"/>
        <end position="1191"/>
    </location>
</feature>
<evidence type="ECO:0008006" key="5">
    <source>
        <dbReference type="Google" id="ProtNLM"/>
    </source>
</evidence>
<protein>
    <recommendedName>
        <fullName evidence="5">DUF5717 domain-containing protein</fullName>
    </recommendedName>
</protein>